<name>A0ACB8FN48_9SAUR</name>
<reference evidence="1" key="1">
    <citation type="submission" date="2021-08" db="EMBL/GenBank/DDBJ databases">
        <title>The first chromosome-level gecko genome reveals the dynamic sex chromosomes of Neotropical dwarf geckos (Sphaerodactylidae: Sphaerodactylus).</title>
        <authorList>
            <person name="Pinto B.J."/>
            <person name="Keating S.E."/>
            <person name="Gamble T."/>
        </authorList>
    </citation>
    <scope>NUCLEOTIDE SEQUENCE</scope>
    <source>
        <strain evidence="1">TG3544</strain>
    </source>
</reference>
<dbReference type="Proteomes" id="UP000827872">
    <property type="component" value="Linkage Group LG06"/>
</dbReference>
<gene>
    <name evidence="1" type="ORF">K3G42_014602</name>
</gene>
<organism evidence="1 2">
    <name type="scientific">Sphaerodactylus townsendi</name>
    <dbReference type="NCBI Taxonomy" id="933632"/>
    <lineage>
        <taxon>Eukaryota</taxon>
        <taxon>Metazoa</taxon>
        <taxon>Chordata</taxon>
        <taxon>Craniata</taxon>
        <taxon>Vertebrata</taxon>
        <taxon>Euteleostomi</taxon>
        <taxon>Lepidosauria</taxon>
        <taxon>Squamata</taxon>
        <taxon>Bifurcata</taxon>
        <taxon>Gekkota</taxon>
        <taxon>Sphaerodactylidae</taxon>
        <taxon>Sphaerodactylus</taxon>
    </lineage>
</organism>
<evidence type="ECO:0000313" key="1">
    <source>
        <dbReference type="EMBL" id="KAH8006863.1"/>
    </source>
</evidence>
<protein>
    <submittedName>
        <fullName evidence="1">Uncharacterized protein</fullName>
    </submittedName>
</protein>
<sequence length="547" mass="61705">MRVELELLRASSNLTCVYDSMETIMCNWTQSRNATEAQCKLTGHVETTYQPIYTQLRPLPPQTCQPHGVGTTTRSCKLIFDDETYTLTVSDTIRLEMSCHAGESWKNESRRIMPFMNLQLTPPHNVKMESDRKPSYNLTWQLYNVSHYLDEILEYEVCYKKPDDPAKSATILPIIHDQQWVEIETLSPDTVYEATVRVKVQAYMGYTSMWSHWSAMEKWRTYPKEPPLQTLRLVLLAFGISLISIFLIAAVLLVKTRTPNWLQKILKIHLPDPAKFFPSLTAVYEGDVQKWLSSPMAMDSFHIAVASPDVAVLEVLQKDNQDLCLLIPKECLPPLDAPDTSGQSVSSCFVNQGYFFFHHLQSLEIEPCKVYFTYDPFAHEDSGSEADDSYLMLRTTGSHPLLPSYNLMGSQDRVSLLQEMKEPTQKAHQAISPSPVGRSPPASAMEQTQKVNKAIFPVSISLHRSAMDASSVHEQPSSNANDMGAITDVATHTTSIRGNMPLYLQSNVLNPGKPSDLCRTASSSQILNSEAYLSLKELQNQYIHQSV</sequence>
<dbReference type="EMBL" id="CM037619">
    <property type="protein sequence ID" value="KAH8006863.1"/>
    <property type="molecule type" value="Genomic_DNA"/>
</dbReference>
<accession>A0ACB8FN48</accession>
<keyword evidence="2" id="KW-1185">Reference proteome</keyword>
<proteinExistence type="predicted"/>
<evidence type="ECO:0000313" key="2">
    <source>
        <dbReference type="Proteomes" id="UP000827872"/>
    </source>
</evidence>
<comment type="caution">
    <text evidence="1">The sequence shown here is derived from an EMBL/GenBank/DDBJ whole genome shotgun (WGS) entry which is preliminary data.</text>
</comment>